<evidence type="ECO:0000313" key="2">
    <source>
        <dbReference type="Proteomes" id="UP001652625"/>
    </source>
</evidence>
<feature type="domain" description="Double jelly roll-like" evidence="1">
    <location>
        <begin position="33"/>
        <end position="209"/>
    </location>
</feature>
<name>A0ABM4DMA8_HYDVU</name>
<evidence type="ECO:0000259" key="1">
    <source>
        <dbReference type="Pfam" id="PF21738"/>
    </source>
</evidence>
<dbReference type="PANTHER" id="PTHR36159:SF1">
    <property type="entry name" value="RETROVIRUS-RELATED POL POLYPROTEIN FROM TRANSPOSON 412-LIKE PROTEIN"/>
    <property type="match status" value="1"/>
</dbReference>
<reference evidence="3" key="1">
    <citation type="submission" date="2025-08" db="UniProtKB">
        <authorList>
            <consortium name="RefSeq"/>
        </authorList>
    </citation>
    <scope>IDENTIFICATION</scope>
</reference>
<dbReference type="PANTHER" id="PTHR36159">
    <property type="entry name" value="PROTEIN CBG23766"/>
    <property type="match status" value="1"/>
</dbReference>
<dbReference type="Proteomes" id="UP001652625">
    <property type="component" value="Chromosome 15"/>
</dbReference>
<evidence type="ECO:0000313" key="3">
    <source>
        <dbReference type="RefSeq" id="XP_065675695.1"/>
    </source>
</evidence>
<organism evidence="2 3">
    <name type="scientific">Hydra vulgaris</name>
    <name type="common">Hydra</name>
    <name type="synonym">Hydra attenuata</name>
    <dbReference type="NCBI Taxonomy" id="6087"/>
    <lineage>
        <taxon>Eukaryota</taxon>
        <taxon>Metazoa</taxon>
        <taxon>Cnidaria</taxon>
        <taxon>Hydrozoa</taxon>
        <taxon>Hydroidolina</taxon>
        <taxon>Anthoathecata</taxon>
        <taxon>Aplanulata</taxon>
        <taxon>Hydridae</taxon>
        <taxon>Hydra</taxon>
    </lineage>
</organism>
<proteinExistence type="predicted"/>
<dbReference type="RefSeq" id="XP_065675695.1">
    <property type="nucleotide sequence ID" value="XM_065819623.1"/>
</dbReference>
<gene>
    <name evidence="3" type="primary">LOC136091907</name>
</gene>
<keyword evidence="2" id="KW-1185">Reference proteome</keyword>
<accession>A0ABM4DMA8</accession>
<dbReference type="Pfam" id="PF21738">
    <property type="entry name" value="DJR-like_dom"/>
    <property type="match status" value="1"/>
</dbReference>
<dbReference type="InterPro" id="IPR049512">
    <property type="entry name" value="DJR-like_dom"/>
</dbReference>
<protein>
    <submittedName>
        <fullName evidence="3">Uncharacterized protein LOC136091907</fullName>
    </submittedName>
</protein>
<sequence length="223" mass="25824">MLELRKAAWKAGNNGSRNEAVAICDELLRQDDERINLYKTIELKVTLPVTFRARQCDIISVPQSTAFSWRLSLKTSPVKPRYIIVGFQTNKDRDQILNPSIFNHNDLKNMYIMLNQERYPAVDYILSFPNHQFLRAYRDVFVFRKKFYGINELITQSSITPSDYKDLYPLMVFDVSKQSERLKPSVVDVQIKATLNATAPADTEVFVVVNLINGYNFNQTETK</sequence>
<dbReference type="GeneID" id="136091907"/>